<dbReference type="InterPro" id="IPR036508">
    <property type="entry name" value="Chitin-bd_dom_sf"/>
</dbReference>
<dbReference type="PROSITE" id="PS50940">
    <property type="entry name" value="CHIT_BIND_II"/>
    <property type="match status" value="1"/>
</dbReference>
<organism evidence="3">
    <name type="scientific">Riptortus pedestris</name>
    <name type="common">Bean bug</name>
    <dbReference type="NCBI Taxonomy" id="329032"/>
    <lineage>
        <taxon>Eukaryota</taxon>
        <taxon>Metazoa</taxon>
        <taxon>Ecdysozoa</taxon>
        <taxon>Arthropoda</taxon>
        <taxon>Hexapoda</taxon>
        <taxon>Insecta</taxon>
        <taxon>Pterygota</taxon>
        <taxon>Neoptera</taxon>
        <taxon>Paraneoptera</taxon>
        <taxon>Hemiptera</taxon>
        <taxon>Heteroptera</taxon>
        <taxon>Panheteroptera</taxon>
        <taxon>Pentatomomorpha</taxon>
        <taxon>Coreoidea</taxon>
        <taxon>Alydidae</taxon>
        <taxon>Riptortus</taxon>
    </lineage>
</organism>
<protein>
    <recommendedName>
        <fullName evidence="2">Chitin-binding type-2 domain-containing protein</fullName>
    </recommendedName>
</protein>
<evidence type="ECO:0000259" key="2">
    <source>
        <dbReference type="PROSITE" id="PS50940"/>
    </source>
</evidence>
<feature type="signal peptide" evidence="1">
    <location>
        <begin position="1"/>
        <end position="18"/>
    </location>
</feature>
<evidence type="ECO:0000313" key="3">
    <source>
        <dbReference type="EMBL" id="BAN20097.1"/>
    </source>
</evidence>
<proteinExistence type="evidence at transcript level"/>
<name>R4WQ90_RIPPE</name>
<keyword evidence="1" id="KW-0732">Signal</keyword>
<feature type="domain" description="Chitin-binding type-2" evidence="2">
    <location>
        <begin position="211"/>
        <end position="275"/>
    </location>
</feature>
<dbReference type="AlphaFoldDB" id="R4WQ90"/>
<feature type="chain" id="PRO_5004372672" description="Chitin-binding type-2 domain-containing protein" evidence="1">
    <location>
        <begin position="19"/>
        <end position="276"/>
    </location>
</feature>
<dbReference type="GO" id="GO:0005576">
    <property type="term" value="C:extracellular region"/>
    <property type="evidence" value="ECO:0007669"/>
    <property type="project" value="InterPro"/>
</dbReference>
<accession>R4WQ90</accession>
<sequence>MNFMIGLISVLLVGLSRAESLEDILPDPSWASLLESSSRGHLLAIGSGNNTCEAIYSCQDCNTARVCRPTVDGSFEVVQTIPCTTDRPFCDPASGSCVSWEPESCGGPDDFICLGNGKYPDIDCTKFHACLQYQSLTFQCAVPGETYNARTQTCEPKAPCGTFDCTSAQGRKVPHSLYSGYFAYCRQENAALVVDSCPGNYQLNITSQNCEPICQEEGILEDLADCHFYYKCTRIVVNKDLAYLQRERLRCPQGQAYSKKDFLCVDENNVENCTKL</sequence>
<dbReference type="SUPFAM" id="SSF57625">
    <property type="entry name" value="Invertebrate chitin-binding proteins"/>
    <property type="match status" value="2"/>
</dbReference>
<dbReference type="SMART" id="SM00494">
    <property type="entry name" value="ChtBD2"/>
    <property type="match status" value="2"/>
</dbReference>
<dbReference type="Gene3D" id="2.170.140.10">
    <property type="entry name" value="Chitin binding domain"/>
    <property type="match status" value="1"/>
</dbReference>
<reference evidence="3" key="1">
    <citation type="journal article" date="2013" name="PLoS ONE">
        <title>Gene expression in gut symbiotic organ of stinkbug affected by extracellular bacterial symbiont.</title>
        <authorList>
            <person name="Futahashi R."/>
            <person name="Tanaka K."/>
            <person name="Tanahashi M."/>
            <person name="Nikoh N."/>
            <person name="Kikuchi Y."/>
            <person name="Lee B.L."/>
            <person name="Fukatsu T."/>
        </authorList>
    </citation>
    <scope>NUCLEOTIDE SEQUENCE</scope>
    <source>
        <tissue evidence="3">Midgut</tissue>
    </source>
</reference>
<evidence type="ECO:0000256" key="1">
    <source>
        <dbReference type="SAM" id="SignalP"/>
    </source>
</evidence>
<dbReference type="GO" id="GO:0008061">
    <property type="term" value="F:chitin binding"/>
    <property type="evidence" value="ECO:0007669"/>
    <property type="project" value="InterPro"/>
</dbReference>
<dbReference type="InterPro" id="IPR002557">
    <property type="entry name" value="Chitin-bd_dom"/>
</dbReference>
<dbReference type="EMBL" id="AK416882">
    <property type="protein sequence ID" value="BAN20097.1"/>
    <property type="molecule type" value="mRNA"/>
</dbReference>